<gene>
    <name evidence="2" type="ORF">WAE58_22285</name>
</gene>
<evidence type="ECO:0000313" key="3">
    <source>
        <dbReference type="Proteomes" id="UP001378956"/>
    </source>
</evidence>
<accession>A0ABU8NU89</accession>
<proteinExistence type="predicted"/>
<comment type="caution">
    <text evidence="2">The sequence shown here is derived from an EMBL/GenBank/DDBJ whole genome shotgun (WGS) entry which is preliminary data.</text>
</comment>
<dbReference type="InterPro" id="IPR024072">
    <property type="entry name" value="DHFR-like_dom_sf"/>
</dbReference>
<keyword evidence="3" id="KW-1185">Reference proteome</keyword>
<dbReference type="Proteomes" id="UP001378956">
    <property type="component" value="Unassembled WGS sequence"/>
</dbReference>
<name>A0ABU8NU89_9SPHI</name>
<reference evidence="2 3" key="1">
    <citation type="submission" date="2024-03" db="EMBL/GenBank/DDBJ databases">
        <title>Sequence of Lycoming College Course Isolates.</title>
        <authorList>
            <person name="Plotts O."/>
            <person name="Newman J."/>
        </authorList>
    </citation>
    <scope>NUCLEOTIDE SEQUENCE [LARGE SCALE GENOMIC DNA]</scope>
    <source>
        <strain evidence="2 3">CJB-3</strain>
    </source>
</reference>
<dbReference type="PANTHER" id="PTHR38011:SF2">
    <property type="entry name" value="BIFUNCTIONAL DEAMINASE-REDUCTASE DOMAIN PROTEIN"/>
    <property type="match status" value="1"/>
</dbReference>
<dbReference type="Pfam" id="PF01872">
    <property type="entry name" value="RibD_C"/>
    <property type="match status" value="1"/>
</dbReference>
<organism evidence="2 3">
    <name type="scientific">Pedobacter panaciterrae</name>
    <dbReference type="NCBI Taxonomy" id="363849"/>
    <lineage>
        <taxon>Bacteria</taxon>
        <taxon>Pseudomonadati</taxon>
        <taxon>Bacteroidota</taxon>
        <taxon>Sphingobacteriia</taxon>
        <taxon>Sphingobacteriales</taxon>
        <taxon>Sphingobacteriaceae</taxon>
        <taxon>Pedobacter</taxon>
    </lineage>
</organism>
<protein>
    <submittedName>
        <fullName evidence="2">Dihydrofolate reductase family protein</fullName>
    </submittedName>
</protein>
<dbReference type="InterPro" id="IPR002734">
    <property type="entry name" value="RibDG_C"/>
</dbReference>
<dbReference type="SUPFAM" id="SSF53597">
    <property type="entry name" value="Dihydrofolate reductase-like"/>
    <property type="match status" value="1"/>
</dbReference>
<dbReference type="Gene3D" id="3.40.430.10">
    <property type="entry name" value="Dihydrofolate Reductase, subunit A"/>
    <property type="match status" value="1"/>
</dbReference>
<dbReference type="PANTHER" id="PTHR38011">
    <property type="entry name" value="DIHYDROFOLATE REDUCTASE FAMILY PROTEIN (AFU_ORTHOLOGUE AFUA_8G06820)"/>
    <property type="match status" value="1"/>
</dbReference>
<dbReference type="EMBL" id="JBBEUB010000010">
    <property type="protein sequence ID" value="MEJ2905191.1"/>
    <property type="molecule type" value="Genomic_DNA"/>
</dbReference>
<evidence type="ECO:0000313" key="2">
    <source>
        <dbReference type="EMBL" id="MEJ2905191.1"/>
    </source>
</evidence>
<evidence type="ECO:0000259" key="1">
    <source>
        <dbReference type="Pfam" id="PF01872"/>
    </source>
</evidence>
<dbReference type="RefSeq" id="WP_288883036.1">
    <property type="nucleotide sequence ID" value="NZ_CBFGNQ010000026.1"/>
</dbReference>
<feature type="domain" description="Bacterial bifunctional deaminase-reductase C-terminal" evidence="1">
    <location>
        <begin position="2"/>
        <end position="185"/>
    </location>
</feature>
<dbReference type="InterPro" id="IPR050765">
    <property type="entry name" value="Riboflavin_Biosynth_HTPR"/>
</dbReference>
<sequence>MRKIIACLFLTMDGVIQSPGSRDEDPKNNFKWGGWSFPHWDDIMNQSMAKITAEPYDLLLGRRTYEIFAAFWPHQQNDPTSETFNKVEKYVVATTKVDTSWVNTSLITGNVVQELEKLKASDGPDLLIYGSAGLCQTLFEHHLIDVLHTWTFPVTLGSGQRLFEEGTQPEQWKLADAIVSSTGVIMANYSPDGDVKTGSMSGG</sequence>